<evidence type="ECO:0000259" key="8">
    <source>
        <dbReference type="PROSITE" id="PS51471"/>
    </source>
</evidence>
<dbReference type="Gene3D" id="2.60.120.330">
    <property type="entry name" value="B-lactam Antibiotic, Isopenicillin N Synthase, Chain"/>
    <property type="match status" value="1"/>
</dbReference>
<evidence type="ECO:0000313" key="10">
    <source>
        <dbReference type="Proteomes" id="UP000554482"/>
    </source>
</evidence>
<evidence type="ECO:0000256" key="7">
    <source>
        <dbReference type="RuleBase" id="RU003682"/>
    </source>
</evidence>
<dbReference type="Pfam" id="PF14226">
    <property type="entry name" value="DIOX_N"/>
    <property type="match status" value="1"/>
</dbReference>
<reference evidence="9 10" key="1">
    <citation type="submission" date="2020-06" db="EMBL/GenBank/DDBJ databases">
        <title>Transcriptomic and genomic resources for Thalictrum thalictroides and T. hernandezii: Facilitating candidate gene discovery in an emerging model plant lineage.</title>
        <authorList>
            <person name="Arias T."/>
            <person name="Riano-Pachon D.M."/>
            <person name="Di Stilio V.S."/>
        </authorList>
    </citation>
    <scope>NUCLEOTIDE SEQUENCE [LARGE SCALE GENOMIC DNA]</scope>
    <source>
        <strain evidence="10">cv. WT478/WT964</strain>
        <tissue evidence="9">Leaves</tissue>
    </source>
</reference>
<dbReference type="AlphaFoldDB" id="A0A7J6X014"/>
<dbReference type="GO" id="GO:0009686">
    <property type="term" value="P:gibberellin biosynthetic process"/>
    <property type="evidence" value="ECO:0007669"/>
    <property type="project" value="UniProtKB-ARBA"/>
</dbReference>
<sequence>MSSLSEIHRTHHVNINYNNTPLDFSKVIREVPDSHAWSRVDLNGFSSSTVKSFDVVGTIVPVIDLADSNVVKLVKNACETWGAFQVINHGISTRLLEDVESECWRLFSLPTQHKLKVLRSPGEVSGYGLPQISPFFSKIMWHEGFTIIGSPKEHAYKLWPDGSTQFCDIIEEYQKGMKKLAEHLLSLMLKSLGISREEVDWAKATEINGAQTTLQLNSYPACPDPDRALGLVPHTDTSLLTILYQSSTSGLQIFRDGVGWVTLPPEPGALIVNVGDFLHILSNARFASALHRVIVNNARHRLSNAYFYAPPINAQITPFAKLIDGNHAPQYRSVSCSEYMGLKAKHLDKALSFIHL</sequence>
<dbReference type="PANTHER" id="PTHR47990">
    <property type="entry name" value="2-OXOGLUTARATE (2OG) AND FE(II)-DEPENDENT OXYGENASE SUPERFAMILY PROTEIN-RELATED"/>
    <property type="match status" value="1"/>
</dbReference>
<keyword evidence="2 7" id="KW-0479">Metal-binding</keyword>
<gene>
    <name evidence="9" type="ORF">FRX31_008692</name>
</gene>
<dbReference type="InterPro" id="IPR026992">
    <property type="entry name" value="DIOX_N"/>
</dbReference>
<dbReference type="GO" id="GO:0016707">
    <property type="term" value="F:gibberellin 3-beta-dioxygenase activity"/>
    <property type="evidence" value="ECO:0007669"/>
    <property type="project" value="UniProtKB-EC"/>
</dbReference>
<name>A0A7J6X014_THATH</name>
<dbReference type="FunFam" id="2.60.120.330:FF:000013">
    <property type="entry name" value="Gibberellin 3-beta-dioxygenase 1"/>
    <property type="match status" value="1"/>
</dbReference>
<dbReference type="EMBL" id="JABWDY010009023">
    <property type="protein sequence ID" value="KAF5201722.1"/>
    <property type="molecule type" value="Genomic_DNA"/>
</dbReference>
<comment type="caution">
    <text evidence="9">The sequence shown here is derived from an EMBL/GenBank/DDBJ whole genome shotgun (WGS) entry which is preliminary data.</text>
</comment>
<keyword evidence="4 7" id="KW-0560">Oxidoreductase</keyword>
<comment type="cofactor">
    <cofactor evidence="1">
        <name>L-ascorbate</name>
        <dbReference type="ChEBI" id="CHEBI:38290"/>
    </cofactor>
</comment>
<protein>
    <recommendedName>
        <fullName evidence="6">gibberellin 3beta-dioxygenase</fullName>
        <ecNumber evidence="6">1.14.11.15</ecNumber>
    </recommendedName>
</protein>
<dbReference type="OrthoDB" id="288590at2759"/>
<evidence type="ECO:0000313" key="9">
    <source>
        <dbReference type="EMBL" id="KAF5201722.1"/>
    </source>
</evidence>
<dbReference type="InterPro" id="IPR027443">
    <property type="entry name" value="IPNS-like_sf"/>
</dbReference>
<proteinExistence type="inferred from homology"/>
<dbReference type="GO" id="GO:0046872">
    <property type="term" value="F:metal ion binding"/>
    <property type="evidence" value="ECO:0007669"/>
    <property type="project" value="UniProtKB-KW"/>
</dbReference>
<dbReference type="SUPFAM" id="SSF51197">
    <property type="entry name" value="Clavaminate synthase-like"/>
    <property type="match status" value="1"/>
</dbReference>
<evidence type="ECO:0000256" key="4">
    <source>
        <dbReference type="ARBA" id="ARBA00023002"/>
    </source>
</evidence>
<keyword evidence="5 7" id="KW-0408">Iron</keyword>
<dbReference type="PROSITE" id="PS51471">
    <property type="entry name" value="FE2OG_OXY"/>
    <property type="match status" value="1"/>
</dbReference>
<dbReference type="Proteomes" id="UP000554482">
    <property type="component" value="Unassembled WGS sequence"/>
</dbReference>
<evidence type="ECO:0000256" key="2">
    <source>
        <dbReference type="ARBA" id="ARBA00022723"/>
    </source>
</evidence>
<feature type="domain" description="Fe2OG dioxygenase" evidence="8">
    <location>
        <begin position="206"/>
        <end position="310"/>
    </location>
</feature>
<evidence type="ECO:0000256" key="5">
    <source>
        <dbReference type="ARBA" id="ARBA00023004"/>
    </source>
</evidence>
<evidence type="ECO:0000256" key="1">
    <source>
        <dbReference type="ARBA" id="ARBA00001961"/>
    </source>
</evidence>
<organism evidence="9 10">
    <name type="scientific">Thalictrum thalictroides</name>
    <name type="common">Rue-anemone</name>
    <name type="synonym">Anemone thalictroides</name>
    <dbReference type="NCBI Taxonomy" id="46969"/>
    <lineage>
        <taxon>Eukaryota</taxon>
        <taxon>Viridiplantae</taxon>
        <taxon>Streptophyta</taxon>
        <taxon>Embryophyta</taxon>
        <taxon>Tracheophyta</taxon>
        <taxon>Spermatophyta</taxon>
        <taxon>Magnoliopsida</taxon>
        <taxon>Ranunculales</taxon>
        <taxon>Ranunculaceae</taxon>
        <taxon>Thalictroideae</taxon>
        <taxon>Thalictrum</taxon>
    </lineage>
</organism>
<dbReference type="InterPro" id="IPR005123">
    <property type="entry name" value="Oxoglu/Fe-dep_dioxygenase_dom"/>
</dbReference>
<accession>A0A7J6X014</accession>
<dbReference type="Pfam" id="PF03171">
    <property type="entry name" value="2OG-FeII_Oxy"/>
    <property type="match status" value="1"/>
</dbReference>
<dbReference type="InterPro" id="IPR050231">
    <property type="entry name" value="Iron_ascorbate_oxido_reductase"/>
</dbReference>
<evidence type="ECO:0000256" key="3">
    <source>
        <dbReference type="ARBA" id="ARBA00022964"/>
    </source>
</evidence>
<keyword evidence="3 9" id="KW-0223">Dioxygenase</keyword>
<dbReference type="InterPro" id="IPR044861">
    <property type="entry name" value="IPNS-like_FE2OG_OXY"/>
</dbReference>
<keyword evidence="10" id="KW-1185">Reference proteome</keyword>
<evidence type="ECO:0000256" key="6">
    <source>
        <dbReference type="ARBA" id="ARBA00066695"/>
    </source>
</evidence>
<dbReference type="EC" id="1.14.11.15" evidence="6"/>
<comment type="similarity">
    <text evidence="7">Belongs to the iron/ascorbate-dependent oxidoreductase family.</text>
</comment>